<dbReference type="Proteomes" id="UP000053558">
    <property type="component" value="Unassembled WGS sequence"/>
</dbReference>
<dbReference type="EMBL" id="JH711576">
    <property type="protein sequence ID" value="EIW83329.1"/>
    <property type="molecule type" value="Genomic_DNA"/>
</dbReference>
<feature type="compositionally biased region" description="Acidic residues" evidence="1">
    <location>
        <begin position="50"/>
        <end position="66"/>
    </location>
</feature>
<feature type="compositionally biased region" description="Polar residues" evidence="1">
    <location>
        <begin position="82"/>
        <end position="93"/>
    </location>
</feature>
<dbReference type="KEGG" id="cput:CONPUDRAFT_152356"/>
<dbReference type="RefSeq" id="XP_007767119.1">
    <property type="nucleotide sequence ID" value="XM_007768929.1"/>
</dbReference>
<name>A0A5M3MVZ7_CONPW</name>
<evidence type="ECO:0000313" key="3">
    <source>
        <dbReference type="Proteomes" id="UP000053558"/>
    </source>
</evidence>
<accession>A0A5M3MVZ7</accession>
<gene>
    <name evidence="2" type="ORF">CONPUDRAFT_152356</name>
</gene>
<feature type="region of interest" description="Disordered" evidence="1">
    <location>
        <begin position="39"/>
        <end position="216"/>
    </location>
</feature>
<feature type="compositionally biased region" description="Polar residues" evidence="1">
    <location>
        <begin position="144"/>
        <end position="158"/>
    </location>
</feature>
<comment type="caution">
    <text evidence="2">The sequence shown here is derived from an EMBL/GenBank/DDBJ whole genome shotgun (WGS) entry which is preliminary data.</text>
</comment>
<feature type="compositionally biased region" description="Polar residues" evidence="1">
    <location>
        <begin position="178"/>
        <end position="187"/>
    </location>
</feature>
<keyword evidence="3" id="KW-1185">Reference proteome</keyword>
<feature type="compositionally biased region" description="Basic and acidic residues" evidence="1">
    <location>
        <begin position="39"/>
        <end position="49"/>
    </location>
</feature>
<feature type="compositionally biased region" description="Basic and acidic residues" evidence="1">
    <location>
        <begin position="167"/>
        <end position="177"/>
    </location>
</feature>
<feature type="compositionally biased region" description="Basic and acidic residues" evidence="1">
    <location>
        <begin position="188"/>
        <end position="202"/>
    </location>
</feature>
<feature type="compositionally biased region" description="Basic residues" evidence="1">
    <location>
        <begin position="203"/>
        <end position="216"/>
    </location>
</feature>
<evidence type="ECO:0000313" key="2">
    <source>
        <dbReference type="EMBL" id="EIW83329.1"/>
    </source>
</evidence>
<sequence length="216" mass="23883">MNHLGLKITDPAFDLTNFPEVPSEERLLEEESITDIQLEVDKKSRHTLDLEEETEEAMEESPESDEPDLKSKGSMAYKFSGPTRSLPNLGMTTRSKSRSSRAASSQADALEADSSSPPETDLEQPESADGLAGDPMELEDVPDQSISSGSVRRQQPSRAGSKRHRTSPADREPRQHSQDISNTAGSTDSKRARGNPEVEDHTSKRRIERRRGRGGR</sequence>
<dbReference type="GeneID" id="19202988"/>
<proteinExistence type="predicted"/>
<organism evidence="2 3">
    <name type="scientific">Coniophora puteana (strain RWD-64-598)</name>
    <name type="common">Brown rot fungus</name>
    <dbReference type="NCBI Taxonomy" id="741705"/>
    <lineage>
        <taxon>Eukaryota</taxon>
        <taxon>Fungi</taxon>
        <taxon>Dikarya</taxon>
        <taxon>Basidiomycota</taxon>
        <taxon>Agaricomycotina</taxon>
        <taxon>Agaricomycetes</taxon>
        <taxon>Agaricomycetidae</taxon>
        <taxon>Boletales</taxon>
        <taxon>Coniophorineae</taxon>
        <taxon>Coniophoraceae</taxon>
        <taxon>Coniophora</taxon>
    </lineage>
</organism>
<reference evidence="3" key="1">
    <citation type="journal article" date="2012" name="Science">
        <title>The Paleozoic origin of enzymatic lignin decomposition reconstructed from 31 fungal genomes.</title>
        <authorList>
            <person name="Floudas D."/>
            <person name="Binder M."/>
            <person name="Riley R."/>
            <person name="Barry K."/>
            <person name="Blanchette R.A."/>
            <person name="Henrissat B."/>
            <person name="Martinez A.T."/>
            <person name="Otillar R."/>
            <person name="Spatafora J.W."/>
            <person name="Yadav J.S."/>
            <person name="Aerts A."/>
            <person name="Benoit I."/>
            <person name="Boyd A."/>
            <person name="Carlson A."/>
            <person name="Copeland A."/>
            <person name="Coutinho P.M."/>
            <person name="de Vries R.P."/>
            <person name="Ferreira P."/>
            <person name="Findley K."/>
            <person name="Foster B."/>
            <person name="Gaskell J."/>
            <person name="Glotzer D."/>
            <person name="Gorecki P."/>
            <person name="Heitman J."/>
            <person name="Hesse C."/>
            <person name="Hori C."/>
            <person name="Igarashi K."/>
            <person name="Jurgens J.A."/>
            <person name="Kallen N."/>
            <person name="Kersten P."/>
            <person name="Kohler A."/>
            <person name="Kuees U."/>
            <person name="Kumar T.K.A."/>
            <person name="Kuo A."/>
            <person name="LaButti K."/>
            <person name="Larrondo L.F."/>
            <person name="Lindquist E."/>
            <person name="Ling A."/>
            <person name="Lombard V."/>
            <person name="Lucas S."/>
            <person name="Lundell T."/>
            <person name="Martin R."/>
            <person name="McLaughlin D.J."/>
            <person name="Morgenstern I."/>
            <person name="Morin E."/>
            <person name="Murat C."/>
            <person name="Nagy L.G."/>
            <person name="Nolan M."/>
            <person name="Ohm R.A."/>
            <person name="Patyshakuliyeva A."/>
            <person name="Rokas A."/>
            <person name="Ruiz-Duenas F.J."/>
            <person name="Sabat G."/>
            <person name="Salamov A."/>
            <person name="Samejima M."/>
            <person name="Schmutz J."/>
            <person name="Slot J.C."/>
            <person name="St John F."/>
            <person name="Stenlid J."/>
            <person name="Sun H."/>
            <person name="Sun S."/>
            <person name="Syed K."/>
            <person name="Tsang A."/>
            <person name="Wiebenga A."/>
            <person name="Young D."/>
            <person name="Pisabarro A."/>
            <person name="Eastwood D.C."/>
            <person name="Martin F."/>
            <person name="Cullen D."/>
            <person name="Grigoriev I.V."/>
            <person name="Hibbett D.S."/>
        </authorList>
    </citation>
    <scope>NUCLEOTIDE SEQUENCE [LARGE SCALE GENOMIC DNA]</scope>
    <source>
        <strain evidence="3">RWD-64-598 SS2</strain>
    </source>
</reference>
<protein>
    <submittedName>
        <fullName evidence="2">Uncharacterized protein</fullName>
    </submittedName>
</protein>
<dbReference type="AlphaFoldDB" id="A0A5M3MVZ7"/>
<evidence type="ECO:0000256" key="1">
    <source>
        <dbReference type="SAM" id="MobiDB-lite"/>
    </source>
</evidence>